<dbReference type="PANTHER" id="PTHR24252:SF17">
    <property type="entry name" value="SUPPRESSOR OF TUMORIGENICITY 14 PROTEIN HOMOLOG-RELATED"/>
    <property type="match status" value="1"/>
</dbReference>
<dbReference type="GeneID" id="111600336"/>
<evidence type="ECO:0000256" key="6">
    <source>
        <dbReference type="ARBA" id="ARBA00023145"/>
    </source>
</evidence>
<dbReference type="Proteomes" id="UP000504633">
    <property type="component" value="Unplaced"/>
</dbReference>
<dbReference type="InterPro" id="IPR009003">
    <property type="entry name" value="Peptidase_S1_PA"/>
</dbReference>
<keyword evidence="2" id="KW-0964">Secreted</keyword>
<dbReference type="PROSITE" id="PS00134">
    <property type="entry name" value="TRYPSIN_HIS"/>
    <property type="match status" value="1"/>
</dbReference>
<dbReference type="SMART" id="SM00020">
    <property type="entry name" value="Tryp_SPc"/>
    <property type="match status" value="1"/>
</dbReference>
<dbReference type="PRINTS" id="PR00722">
    <property type="entry name" value="CHYMOTRYPSIN"/>
</dbReference>
<gene>
    <name evidence="12 13 14" type="primary">LOC111600336</name>
</gene>
<keyword evidence="4 8" id="KW-0378">Hydrolase</keyword>
<evidence type="ECO:0000256" key="1">
    <source>
        <dbReference type="ARBA" id="ARBA00004613"/>
    </source>
</evidence>
<dbReference type="Pfam" id="PF00089">
    <property type="entry name" value="Trypsin"/>
    <property type="match status" value="1"/>
</dbReference>
<dbReference type="Gene3D" id="2.40.10.10">
    <property type="entry name" value="Trypsin-like serine proteases"/>
    <property type="match status" value="1"/>
</dbReference>
<dbReference type="InterPro" id="IPR018114">
    <property type="entry name" value="TRYPSIN_HIS"/>
</dbReference>
<keyword evidence="11" id="KW-1185">Reference proteome</keyword>
<evidence type="ECO:0000313" key="13">
    <source>
        <dbReference type="RefSeq" id="XP_023172282.2"/>
    </source>
</evidence>
<dbReference type="PROSITE" id="PS50240">
    <property type="entry name" value="TRYPSIN_DOM"/>
    <property type="match status" value="1"/>
</dbReference>
<dbReference type="KEGG" id="dhe:111600336"/>
<sequence>MSRYWCTLLLIGIGLQVTSEAEGVELRLKVGEAQQGKFSNEINEYSKPREAYNAPEVAGEKGVAGAEATAQEDQQDGKIVNGTLADQGEFPYALSLRRAKTGAHSCGATLLNSRWVLTAAHCVRGSKPEQLNVQYGSNQIDRNASQLAWITAIHVHPGYEPQDKYIHDIALLQLKVPILYSRSVQPVRLPKPLQQVEANSSAILAGWGLNATGGALQLKLQKAQLQVFSDEECSRRHETQLHRSQLCAGLPEGGKGQCSGDSGGPLLLPALDTQIGIVSWSVKPCTRPPYPGVFTEVSAYVDWIRETVGCHDPHHSRLWIGDLVVARKPPPLHN</sequence>
<evidence type="ECO:0000256" key="7">
    <source>
        <dbReference type="ARBA" id="ARBA00023157"/>
    </source>
</evidence>
<evidence type="ECO:0000256" key="9">
    <source>
        <dbReference type="SAM" id="SignalP"/>
    </source>
</evidence>
<dbReference type="GO" id="GO:0005576">
    <property type="term" value="C:extracellular region"/>
    <property type="evidence" value="ECO:0007669"/>
    <property type="project" value="UniProtKB-SubCell"/>
</dbReference>
<dbReference type="RefSeq" id="XP_023172282.2">
    <property type="nucleotide sequence ID" value="XM_023316514.2"/>
</dbReference>
<keyword evidence="9" id="KW-0732">Signal</keyword>
<dbReference type="PROSITE" id="PS00135">
    <property type="entry name" value="TRYPSIN_SER"/>
    <property type="match status" value="1"/>
</dbReference>
<dbReference type="PANTHER" id="PTHR24252">
    <property type="entry name" value="ACROSIN-RELATED"/>
    <property type="match status" value="1"/>
</dbReference>
<dbReference type="RefSeq" id="XP_023172444.2">
    <property type="nucleotide sequence ID" value="XM_023316676.2"/>
</dbReference>
<keyword evidence="6" id="KW-0865">Zymogen</keyword>
<dbReference type="GO" id="GO:0016485">
    <property type="term" value="P:protein processing"/>
    <property type="evidence" value="ECO:0007669"/>
    <property type="project" value="UniProtKB-ARBA"/>
</dbReference>
<evidence type="ECO:0000256" key="4">
    <source>
        <dbReference type="ARBA" id="ARBA00022801"/>
    </source>
</evidence>
<feature type="domain" description="Peptidase S1" evidence="10">
    <location>
        <begin position="79"/>
        <end position="309"/>
    </location>
</feature>
<evidence type="ECO:0000256" key="2">
    <source>
        <dbReference type="ARBA" id="ARBA00022525"/>
    </source>
</evidence>
<dbReference type="InterPro" id="IPR001314">
    <property type="entry name" value="Peptidase_S1A"/>
</dbReference>
<feature type="signal peptide" evidence="9">
    <location>
        <begin position="1"/>
        <end position="21"/>
    </location>
</feature>
<keyword evidence="5 8" id="KW-0720">Serine protease</keyword>
<proteinExistence type="predicted"/>
<organism evidence="11 14">
    <name type="scientific">Drosophila hydei</name>
    <name type="common">Fruit fly</name>
    <dbReference type="NCBI Taxonomy" id="7224"/>
    <lineage>
        <taxon>Eukaryota</taxon>
        <taxon>Metazoa</taxon>
        <taxon>Ecdysozoa</taxon>
        <taxon>Arthropoda</taxon>
        <taxon>Hexapoda</taxon>
        <taxon>Insecta</taxon>
        <taxon>Pterygota</taxon>
        <taxon>Neoptera</taxon>
        <taxon>Endopterygota</taxon>
        <taxon>Diptera</taxon>
        <taxon>Brachycera</taxon>
        <taxon>Muscomorpha</taxon>
        <taxon>Ephydroidea</taxon>
        <taxon>Drosophilidae</taxon>
        <taxon>Drosophila</taxon>
    </lineage>
</organism>
<feature type="chain" id="PRO_5044638952" evidence="9">
    <location>
        <begin position="22"/>
        <end position="334"/>
    </location>
</feature>
<evidence type="ECO:0000256" key="3">
    <source>
        <dbReference type="ARBA" id="ARBA00022670"/>
    </source>
</evidence>
<dbReference type="OMA" id="HVHPGYE"/>
<evidence type="ECO:0000256" key="5">
    <source>
        <dbReference type="ARBA" id="ARBA00022825"/>
    </source>
</evidence>
<dbReference type="CDD" id="cd00190">
    <property type="entry name" value="Tryp_SPc"/>
    <property type="match status" value="1"/>
</dbReference>
<dbReference type="InterPro" id="IPR033116">
    <property type="entry name" value="TRYPSIN_SER"/>
</dbReference>
<dbReference type="FunFam" id="2.40.10.10:FF:000047">
    <property type="entry name" value="Trypsin eta"/>
    <property type="match status" value="1"/>
</dbReference>
<reference evidence="12 13" key="1">
    <citation type="submission" date="2025-04" db="UniProtKB">
        <authorList>
            <consortium name="RefSeq"/>
        </authorList>
    </citation>
    <scope>IDENTIFICATION</scope>
    <source>
        <strain evidence="12 13">15085-1641.00</strain>
        <tissue evidence="12 13">Whole body</tissue>
    </source>
</reference>
<keyword evidence="3 8" id="KW-0645">Protease</keyword>
<evidence type="ECO:0000313" key="14">
    <source>
        <dbReference type="RefSeq" id="XP_023172444.2"/>
    </source>
</evidence>
<dbReference type="SUPFAM" id="SSF50494">
    <property type="entry name" value="Trypsin-like serine proteases"/>
    <property type="match status" value="1"/>
</dbReference>
<name>A0A6J1M0K4_DROHY</name>
<dbReference type="GO" id="GO:0004252">
    <property type="term" value="F:serine-type endopeptidase activity"/>
    <property type="evidence" value="ECO:0007669"/>
    <property type="project" value="InterPro"/>
</dbReference>
<keyword evidence="7" id="KW-1015">Disulfide bond</keyword>
<protein>
    <submittedName>
        <fullName evidence="12 13">Trypsin-1</fullName>
    </submittedName>
</protein>
<evidence type="ECO:0000313" key="11">
    <source>
        <dbReference type="Proteomes" id="UP000504633"/>
    </source>
</evidence>
<accession>A0A6J1M0K4</accession>
<comment type="subcellular location">
    <subcellularLocation>
        <location evidence="1">Secreted</location>
    </subcellularLocation>
</comment>
<evidence type="ECO:0000259" key="10">
    <source>
        <dbReference type="PROSITE" id="PS50240"/>
    </source>
</evidence>
<evidence type="ECO:0000313" key="12">
    <source>
        <dbReference type="RefSeq" id="XP_023172209.2"/>
    </source>
</evidence>
<dbReference type="RefSeq" id="XP_023172209.2">
    <property type="nucleotide sequence ID" value="XM_023316441.2"/>
</dbReference>
<dbReference type="OrthoDB" id="8440449at2759"/>
<dbReference type="AlphaFoldDB" id="A0A6J1M0K4"/>
<dbReference type="InterPro" id="IPR001254">
    <property type="entry name" value="Trypsin_dom"/>
</dbReference>
<dbReference type="InterPro" id="IPR043504">
    <property type="entry name" value="Peptidase_S1_PA_chymotrypsin"/>
</dbReference>
<evidence type="ECO:0000256" key="8">
    <source>
        <dbReference type="RuleBase" id="RU363034"/>
    </source>
</evidence>